<feature type="region of interest" description="Disordered" evidence="1">
    <location>
        <begin position="94"/>
        <end position="113"/>
    </location>
</feature>
<dbReference type="KEGG" id="spu:115929472"/>
<evidence type="ECO:0000313" key="2">
    <source>
        <dbReference type="EnsemblMetazoa" id="XP_030854316"/>
    </source>
</evidence>
<reference evidence="2" key="2">
    <citation type="submission" date="2021-01" db="UniProtKB">
        <authorList>
            <consortium name="EnsemblMetazoa"/>
        </authorList>
    </citation>
    <scope>IDENTIFICATION</scope>
</reference>
<dbReference type="AlphaFoldDB" id="A0A7M7PTP5"/>
<accession>A0A7M7PTP5</accession>
<dbReference type="RefSeq" id="XP_030854316.1">
    <property type="nucleotide sequence ID" value="XM_030998456.1"/>
</dbReference>
<evidence type="ECO:0000313" key="3">
    <source>
        <dbReference type="Proteomes" id="UP000007110"/>
    </source>
</evidence>
<organism evidence="2 3">
    <name type="scientific">Strongylocentrotus purpuratus</name>
    <name type="common">Purple sea urchin</name>
    <dbReference type="NCBI Taxonomy" id="7668"/>
    <lineage>
        <taxon>Eukaryota</taxon>
        <taxon>Metazoa</taxon>
        <taxon>Echinodermata</taxon>
        <taxon>Eleutherozoa</taxon>
        <taxon>Echinozoa</taxon>
        <taxon>Echinoidea</taxon>
        <taxon>Euechinoidea</taxon>
        <taxon>Echinacea</taxon>
        <taxon>Camarodonta</taxon>
        <taxon>Echinidea</taxon>
        <taxon>Strongylocentrotidae</taxon>
        <taxon>Strongylocentrotus</taxon>
    </lineage>
</organism>
<sequence>MGTNSVEKAPHLTQLYGEPTQVSSRQLQRNYVKKAKLQNYLTFLKHCRDSSITPTGLLLKSSISTRRAKLIIHKAGQALVREGISNTAINSIPWSKTSKHQKPSTPLQLGKLSSQPRQKQIVKFNKLLANSQKSTNQTTSTGTKDTVINLSNHPLMETKHKVVLLGLNFAVSPKKIPFSEVIQQVEPKLRFLSRTAAEKKSVSKSPNPYPQLSHHNPTLANQNKPLSKIYALATERKLNQGLLSLHRTEVVSKPLYFKLHSSSATCPILFGQLKIHKPTIPLCPIISTQGSPCYDTAKHLTSILQPLIGQS</sequence>
<evidence type="ECO:0000256" key="1">
    <source>
        <dbReference type="SAM" id="MobiDB-lite"/>
    </source>
</evidence>
<feature type="region of interest" description="Disordered" evidence="1">
    <location>
        <begin position="199"/>
        <end position="221"/>
    </location>
</feature>
<reference evidence="3" key="1">
    <citation type="submission" date="2015-02" db="EMBL/GenBank/DDBJ databases">
        <title>Genome sequencing for Strongylocentrotus purpuratus.</title>
        <authorList>
            <person name="Murali S."/>
            <person name="Liu Y."/>
            <person name="Vee V."/>
            <person name="English A."/>
            <person name="Wang M."/>
            <person name="Skinner E."/>
            <person name="Han Y."/>
            <person name="Muzny D.M."/>
            <person name="Worley K.C."/>
            <person name="Gibbs R.A."/>
        </authorList>
    </citation>
    <scope>NUCLEOTIDE SEQUENCE</scope>
</reference>
<dbReference type="Proteomes" id="UP000007110">
    <property type="component" value="Unassembled WGS sequence"/>
</dbReference>
<protein>
    <submittedName>
        <fullName evidence="2">Uncharacterized protein</fullName>
    </submittedName>
</protein>
<dbReference type="InParanoid" id="A0A7M7PTP5"/>
<dbReference type="OrthoDB" id="6782675at2759"/>
<keyword evidence="3" id="KW-1185">Reference proteome</keyword>
<feature type="compositionally biased region" description="Polar residues" evidence="1">
    <location>
        <begin position="103"/>
        <end position="113"/>
    </location>
</feature>
<name>A0A7M7PTP5_STRPU</name>
<dbReference type="GeneID" id="115929472"/>
<proteinExistence type="predicted"/>
<dbReference type="OMA" id="ARIHECY"/>
<dbReference type="EnsemblMetazoa" id="XM_030998456">
    <property type="protein sequence ID" value="XP_030854316"/>
    <property type="gene ID" value="LOC115929472"/>
</dbReference>